<keyword evidence="3" id="KW-1185">Reference proteome</keyword>
<dbReference type="EMBL" id="CABVGP010000002">
    <property type="protein sequence ID" value="VVJ21679.1"/>
    <property type="molecule type" value="Genomic_DNA"/>
</dbReference>
<dbReference type="Proteomes" id="UP000399805">
    <property type="component" value="Unassembled WGS sequence"/>
</dbReference>
<reference evidence="2 3" key="1">
    <citation type="submission" date="2019-09" db="EMBL/GenBank/DDBJ databases">
        <authorList>
            <person name="Leyn A S."/>
        </authorList>
    </citation>
    <scope>NUCLEOTIDE SEQUENCE [LARGE SCALE GENOMIC DNA]</scope>
    <source>
        <strain evidence="2">AA231_1</strain>
    </source>
</reference>
<sequence length="93" mass="9842">MNVLPPLGPEVAVTVPPLAVASSRTTGQLRGRAKVSAAGVRARWTATARWPRCPPTPTPTCASRPTRRNGDRGLPDDHGLARRTPVEAATSRP</sequence>
<proteinExistence type="predicted"/>
<protein>
    <submittedName>
        <fullName evidence="2">Uncharacterized protein</fullName>
    </submittedName>
</protein>
<dbReference type="AlphaFoldDB" id="A0A6I8M2E0"/>
<gene>
    <name evidence="2" type="ORF">AA23TX_06700</name>
</gene>
<evidence type="ECO:0000313" key="2">
    <source>
        <dbReference type="EMBL" id="VVJ21679.1"/>
    </source>
</evidence>
<evidence type="ECO:0000256" key="1">
    <source>
        <dbReference type="SAM" id="MobiDB-lite"/>
    </source>
</evidence>
<organism evidence="2 3">
    <name type="scientific">Amycolatopsis camponoti</name>
    <dbReference type="NCBI Taxonomy" id="2606593"/>
    <lineage>
        <taxon>Bacteria</taxon>
        <taxon>Bacillati</taxon>
        <taxon>Actinomycetota</taxon>
        <taxon>Actinomycetes</taxon>
        <taxon>Pseudonocardiales</taxon>
        <taxon>Pseudonocardiaceae</taxon>
        <taxon>Amycolatopsis</taxon>
    </lineage>
</organism>
<accession>A0A6I8M2E0</accession>
<evidence type="ECO:0000313" key="3">
    <source>
        <dbReference type="Proteomes" id="UP000399805"/>
    </source>
</evidence>
<feature type="compositionally biased region" description="Basic and acidic residues" evidence="1">
    <location>
        <begin position="68"/>
        <end position="80"/>
    </location>
</feature>
<name>A0A6I8M2E0_9PSEU</name>
<feature type="region of interest" description="Disordered" evidence="1">
    <location>
        <begin position="49"/>
        <end position="93"/>
    </location>
</feature>